<organism evidence="1 2">
    <name type="scientific">Steroidobacter agaridevorans</name>
    <dbReference type="NCBI Taxonomy" id="2695856"/>
    <lineage>
        <taxon>Bacteria</taxon>
        <taxon>Pseudomonadati</taxon>
        <taxon>Pseudomonadota</taxon>
        <taxon>Gammaproteobacteria</taxon>
        <taxon>Steroidobacterales</taxon>
        <taxon>Steroidobacteraceae</taxon>
        <taxon>Steroidobacter</taxon>
    </lineage>
</organism>
<evidence type="ECO:0000313" key="2">
    <source>
        <dbReference type="Proteomes" id="UP000445000"/>
    </source>
</evidence>
<dbReference type="RefSeq" id="WP_161813766.1">
    <property type="nucleotide sequence ID" value="NZ_BLJN01000004.1"/>
</dbReference>
<dbReference type="InterPro" id="IPR013211">
    <property type="entry name" value="LVIVD"/>
</dbReference>
<proteinExistence type="predicted"/>
<keyword evidence="2" id="KW-1185">Reference proteome</keyword>
<dbReference type="PROSITE" id="PS51318">
    <property type="entry name" value="TAT"/>
    <property type="match status" value="1"/>
</dbReference>
<accession>A0A829YGZ2</accession>
<dbReference type="InterPro" id="IPR006311">
    <property type="entry name" value="TAT_signal"/>
</dbReference>
<dbReference type="EMBL" id="BLJN01000004">
    <property type="protein sequence ID" value="GFE82091.1"/>
    <property type="molecule type" value="Genomic_DNA"/>
</dbReference>
<evidence type="ECO:0000313" key="1">
    <source>
        <dbReference type="EMBL" id="GFE82091.1"/>
    </source>
</evidence>
<reference evidence="2" key="1">
    <citation type="submission" date="2020-01" db="EMBL/GenBank/DDBJ databases">
        <title>'Steroidobacter agaridevorans' sp. nov., agar-degrading bacteria isolated from rhizosphere soils.</title>
        <authorList>
            <person name="Ikenaga M."/>
            <person name="Kataoka M."/>
            <person name="Murouchi A."/>
            <person name="Katsuragi S."/>
            <person name="Sakai M."/>
        </authorList>
    </citation>
    <scope>NUCLEOTIDE SEQUENCE [LARGE SCALE GENOMIC DNA]</scope>
    <source>
        <strain evidence="2">YU21-B</strain>
    </source>
</reference>
<sequence>MSQRDDRALLTRRALLQGSAAGALLLTAGQSSSAERSATPTGSQAWNVEAIAYHDLEGRPGFKLTILERNGRWYLYTGCFWHRGWNILDVTDPTRPELVNFLPGPANTFTLQVDLADDTLITSLEKGLENAPWGLDANGPYEEGVLLWDLADPIRPRQTAHYRTGARGTHRNAYQGGRYMHLAASAPGFNGNIYSIVDIQDRARPREVGRWWVPGQELAASASTPTSAHDTAEHGFCNVAGKDVSLHGPAVIEGNRAWLPYGAAGLIVLDISDVTRPRQIARIPFSPPFHSMFGVHTVLPVPARGVAYVNSEDTSYGQGAAHFAGIVDIRNPVQPTLISLLPAPLPPPGASYRSFSARPGWSGPHNTNQLQHNPAVQKQSDLFYLTHFNAGLRIYDVSHARLPREVGWFMPPDPVKRLGPMPQGPLVTQTEDVLVDRRGNIYITDKNQGLWVLRYTGPRPG</sequence>
<dbReference type="AlphaFoldDB" id="A0A829YGZ2"/>
<gene>
    <name evidence="1" type="ORF">GCM10011487_40910</name>
</gene>
<evidence type="ECO:0008006" key="3">
    <source>
        <dbReference type="Google" id="ProtNLM"/>
    </source>
</evidence>
<dbReference type="Proteomes" id="UP000445000">
    <property type="component" value="Unassembled WGS sequence"/>
</dbReference>
<protein>
    <recommendedName>
        <fullName evidence="3">LVIVD repeat-containing protein</fullName>
    </recommendedName>
</protein>
<dbReference type="Pfam" id="PF08309">
    <property type="entry name" value="LVIVD"/>
    <property type="match status" value="1"/>
</dbReference>
<name>A0A829YGZ2_9GAMM</name>
<comment type="caution">
    <text evidence="1">The sequence shown here is derived from an EMBL/GenBank/DDBJ whole genome shotgun (WGS) entry which is preliminary data.</text>
</comment>